<evidence type="ECO:0000313" key="2">
    <source>
        <dbReference type="Proteomes" id="UP000252893"/>
    </source>
</evidence>
<dbReference type="EMBL" id="QNRH01000028">
    <property type="protein sequence ID" value="RBO87702.1"/>
    <property type="molecule type" value="Genomic_DNA"/>
</dbReference>
<accession>A0A366DCB2</accession>
<dbReference type="AlphaFoldDB" id="A0A366DCB2"/>
<evidence type="ECO:0000313" key="1">
    <source>
        <dbReference type="EMBL" id="RBO87702.1"/>
    </source>
</evidence>
<dbReference type="Proteomes" id="UP000252893">
    <property type="component" value="Unassembled WGS sequence"/>
</dbReference>
<protein>
    <submittedName>
        <fullName evidence="1">Antitoxin VapB</fullName>
    </submittedName>
</protein>
<dbReference type="InterPro" id="IPR011660">
    <property type="entry name" value="VapB-like"/>
</dbReference>
<keyword evidence="2" id="KW-1185">Reference proteome</keyword>
<name>A0A366DCB2_9HYPH</name>
<reference evidence="1 2" key="1">
    <citation type="submission" date="2018-06" db="EMBL/GenBank/DDBJ databases">
        <title>Genomic Encyclopedia of Type Strains, Phase IV (KMG-IV): sequencing the most valuable type-strain genomes for metagenomic binning, comparative biology and taxonomic classification.</title>
        <authorList>
            <person name="Goeker M."/>
        </authorList>
    </citation>
    <scope>NUCLEOTIDE SEQUENCE [LARGE SCALE GENOMIC DNA]</scope>
    <source>
        <strain evidence="1 2">DSM 25619</strain>
    </source>
</reference>
<gene>
    <name evidence="1" type="ORF">DFR47_1283</name>
</gene>
<dbReference type="OrthoDB" id="8301496at2"/>
<dbReference type="Pfam" id="PF07704">
    <property type="entry name" value="PSK_trans_fac"/>
    <property type="match status" value="1"/>
</dbReference>
<sequence>MSGLYVKDDAVNEMAIKLMKVTNAPSKTEAVRRAIQNELNRHANEKPLAERVAEIQARVKSRLGDKPVAFDEKAFMDEGWGM</sequence>
<organism evidence="1 2">
    <name type="scientific">Pseudochrobactrum asaccharolyticum</name>
    <dbReference type="NCBI Taxonomy" id="354351"/>
    <lineage>
        <taxon>Bacteria</taxon>
        <taxon>Pseudomonadati</taxon>
        <taxon>Pseudomonadota</taxon>
        <taxon>Alphaproteobacteria</taxon>
        <taxon>Hyphomicrobiales</taxon>
        <taxon>Brucellaceae</taxon>
        <taxon>Pseudochrobactrum</taxon>
    </lineage>
</organism>
<dbReference type="RefSeq" id="WP_113946535.1">
    <property type="nucleotide sequence ID" value="NZ_JBHEEG010000030.1"/>
</dbReference>
<proteinExistence type="predicted"/>
<comment type="caution">
    <text evidence="1">The sequence shown here is derived from an EMBL/GenBank/DDBJ whole genome shotgun (WGS) entry which is preliminary data.</text>
</comment>